<dbReference type="EMBL" id="JBIYSL010000003">
    <property type="protein sequence ID" value="MFK0523057.1"/>
    <property type="molecule type" value="Genomic_DNA"/>
</dbReference>
<reference evidence="1 2" key="1">
    <citation type="submission" date="2024-11" db="EMBL/GenBank/DDBJ databases">
        <title>Identification and Characterization of a Novel Fosfomycin Bacillithiol Transferase FosB8 in Paenibacillus illinoisensis.</title>
        <authorList>
            <person name="Lu W."/>
        </authorList>
    </citation>
    <scope>NUCLEOTIDE SEQUENCE [LARGE SCALE GENOMIC DNA]</scope>
    <source>
        <strain evidence="1 2">WP77</strain>
    </source>
</reference>
<gene>
    <name evidence="1" type="ORF">ACINKY_12695</name>
</gene>
<accession>A0ABW8HUA0</accession>
<evidence type="ECO:0000313" key="2">
    <source>
        <dbReference type="Proteomes" id="UP001618531"/>
    </source>
</evidence>
<name>A0ABW8HUA0_9BACL</name>
<sequence>MRIEEAVLLLKCHAFVHDDLDHPKMESGFLGSLRPFRGQLIEENFHELMEIVRTLAPQLKQPTLNREVMSCLWSIIHLGRAWAVLPDGMLRRNKLISDEEIALMEEWLDLLSYAVMILIEDGGEEEAFCGYNEYVREQAENGEKGRRL</sequence>
<dbReference type="Proteomes" id="UP001618531">
    <property type="component" value="Unassembled WGS sequence"/>
</dbReference>
<dbReference type="RefSeq" id="WP_402875452.1">
    <property type="nucleotide sequence ID" value="NZ_JBIYSL010000003.1"/>
</dbReference>
<keyword evidence="2" id="KW-1185">Reference proteome</keyword>
<organism evidence="1 2">
    <name type="scientific">Paenibacillus illinoisensis</name>
    <dbReference type="NCBI Taxonomy" id="59845"/>
    <lineage>
        <taxon>Bacteria</taxon>
        <taxon>Bacillati</taxon>
        <taxon>Bacillota</taxon>
        <taxon>Bacilli</taxon>
        <taxon>Bacillales</taxon>
        <taxon>Paenibacillaceae</taxon>
        <taxon>Paenibacillus</taxon>
    </lineage>
</organism>
<comment type="caution">
    <text evidence="1">The sequence shown here is derived from an EMBL/GenBank/DDBJ whole genome shotgun (WGS) entry which is preliminary data.</text>
</comment>
<proteinExistence type="predicted"/>
<protein>
    <submittedName>
        <fullName evidence="1">Uncharacterized protein</fullName>
    </submittedName>
</protein>
<evidence type="ECO:0000313" key="1">
    <source>
        <dbReference type="EMBL" id="MFK0523057.1"/>
    </source>
</evidence>